<evidence type="ECO:0000256" key="2">
    <source>
        <dbReference type="ARBA" id="ARBA00022679"/>
    </source>
</evidence>
<dbReference type="InterPro" id="IPR019874">
    <property type="entry name" value="RF_methyltr_PrmC"/>
</dbReference>
<dbReference type="HAMAP" id="MF_02126">
    <property type="entry name" value="RF_methyltr_PrmC"/>
    <property type="match status" value="1"/>
</dbReference>
<comment type="function">
    <text evidence="5">Methylates the class 1 translation termination release factors RF1/PrfA and RF2/PrfB on the glutamine residue of the universally conserved GGQ motif.</text>
</comment>
<feature type="binding site" evidence="5">
    <location>
        <position position="181"/>
    </location>
    <ligand>
        <name>S-adenosyl-L-methionine</name>
        <dbReference type="ChEBI" id="CHEBI:59789"/>
    </ligand>
</feature>
<feature type="domain" description="Methyltransferase small" evidence="6">
    <location>
        <begin position="103"/>
        <end position="187"/>
    </location>
</feature>
<dbReference type="InterPro" id="IPR050320">
    <property type="entry name" value="N5-glutamine_MTase"/>
</dbReference>
<dbReference type="PANTHER" id="PTHR18895">
    <property type="entry name" value="HEMK METHYLTRANSFERASE"/>
    <property type="match status" value="1"/>
</dbReference>
<gene>
    <name evidence="5 8" type="primary">prmC</name>
    <name evidence="8" type="ORF">C4K68_23420</name>
</gene>
<dbReference type="InterPro" id="IPR004556">
    <property type="entry name" value="HemK-like"/>
</dbReference>
<comment type="catalytic activity">
    <reaction evidence="4 5">
        <text>L-glutaminyl-[peptide chain release factor] + S-adenosyl-L-methionine = N(5)-methyl-L-glutaminyl-[peptide chain release factor] + S-adenosyl-L-homocysteine + H(+)</text>
        <dbReference type="Rhea" id="RHEA:42896"/>
        <dbReference type="Rhea" id="RHEA-COMP:10271"/>
        <dbReference type="Rhea" id="RHEA-COMP:10272"/>
        <dbReference type="ChEBI" id="CHEBI:15378"/>
        <dbReference type="ChEBI" id="CHEBI:30011"/>
        <dbReference type="ChEBI" id="CHEBI:57856"/>
        <dbReference type="ChEBI" id="CHEBI:59789"/>
        <dbReference type="ChEBI" id="CHEBI:61891"/>
        <dbReference type="EC" id="2.1.1.297"/>
    </reaction>
</comment>
<organism evidence="8 9">
    <name type="scientific">Proteobacteria bacterium 228</name>
    <dbReference type="NCBI Taxonomy" id="2083153"/>
    <lineage>
        <taxon>Bacteria</taxon>
        <taxon>Pseudomonadati</taxon>
        <taxon>Pseudomonadota</taxon>
    </lineage>
</organism>
<evidence type="ECO:0000259" key="7">
    <source>
        <dbReference type="Pfam" id="PF17827"/>
    </source>
</evidence>
<accession>A0A2S5KJK7</accession>
<dbReference type="Pfam" id="PF17827">
    <property type="entry name" value="PrmC_N"/>
    <property type="match status" value="1"/>
</dbReference>
<dbReference type="SUPFAM" id="SSF53335">
    <property type="entry name" value="S-adenosyl-L-methionine-dependent methyltransferases"/>
    <property type="match status" value="1"/>
</dbReference>
<dbReference type="GO" id="GO:0003676">
    <property type="term" value="F:nucleic acid binding"/>
    <property type="evidence" value="ECO:0007669"/>
    <property type="project" value="InterPro"/>
</dbReference>
<feature type="domain" description="Release factor glutamine methyltransferase N-terminal" evidence="7">
    <location>
        <begin position="5"/>
        <end position="73"/>
    </location>
</feature>
<evidence type="ECO:0000256" key="4">
    <source>
        <dbReference type="ARBA" id="ARBA00048391"/>
    </source>
</evidence>
<feature type="binding site" evidence="5">
    <location>
        <begin position="117"/>
        <end position="121"/>
    </location>
    <ligand>
        <name>S-adenosyl-L-methionine</name>
        <dbReference type="ChEBI" id="CHEBI:59789"/>
    </ligand>
</feature>
<evidence type="ECO:0000256" key="5">
    <source>
        <dbReference type="HAMAP-Rule" id="MF_02126"/>
    </source>
</evidence>
<evidence type="ECO:0000256" key="1">
    <source>
        <dbReference type="ARBA" id="ARBA00022603"/>
    </source>
</evidence>
<keyword evidence="2 5" id="KW-0808">Transferase</keyword>
<dbReference type="Gene3D" id="1.10.8.10">
    <property type="entry name" value="DNA helicase RuvA subunit, C-terminal domain"/>
    <property type="match status" value="1"/>
</dbReference>
<reference evidence="8 9" key="1">
    <citation type="submission" date="2018-02" db="EMBL/GenBank/DDBJ databases">
        <title>novel marine gammaproteobacteria from coastal saline agro ecosystem.</title>
        <authorList>
            <person name="Krishnan R."/>
            <person name="Ramesh Kumar N."/>
        </authorList>
    </citation>
    <scope>NUCLEOTIDE SEQUENCE [LARGE SCALE GENOMIC DNA]</scope>
    <source>
        <strain evidence="8 9">228</strain>
    </source>
</reference>
<dbReference type="NCBIfam" id="TIGR00536">
    <property type="entry name" value="hemK_fam"/>
    <property type="match status" value="1"/>
</dbReference>
<evidence type="ECO:0000259" key="6">
    <source>
        <dbReference type="Pfam" id="PF05175"/>
    </source>
</evidence>
<dbReference type="EMBL" id="PRLP01000122">
    <property type="protein sequence ID" value="PPC74932.1"/>
    <property type="molecule type" value="Genomic_DNA"/>
</dbReference>
<dbReference type="NCBIfam" id="TIGR03534">
    <property type="entry name" value="RF_mod_PrmC"/>
    <property type="match status" value="1"/>
</dbReference>
<dbReference type="AlphaFoldDB" id="A0A2S5KJK7"/>
<dbReference type="Gene3D" id="3.40.50.150">
    <property type="entry name" value="Vaccinia Virus protein VP39"/>
    <property type="match status" value="1"/>
</dbReference>
<dbReference type="OrthoDB" id="5297556at2"/>
<dbReference type="Pfam" id="PF05175">
    <property type="entry name" value="MTS"/>
    <property type="match status" value="1"/>
</dbReference>
<dbReference type="Proteomes" id="UP000238196">
    <property type="component" value="Unassembled WGS sequence"/>
</dbReference>
<dbReference type="FunFam" id="3.40.50.150:FF:000053">
    <property type="entry name" value="Release factor glutamine methyltransferase"/>
    <property type="match status" value="1"/>
</dbReference>
<dbReference type="CDD" id="cd02440">
    <property type="entry name" value="AdoMet_MTases"/>
    <property type="match status" value="1"/>
</dbReference>
<name>A0A2S5KJK7_9PROT</name>
<comment type="similarity">
    <text evidence="5">Belongs to the protein N5-glutamine methyltransferase family. PrmC subfamily.</text>
</comment>
<dbReference type="InterPro" id="IPR029063">
    <property type="entry name" value="SAM-dependent_MTases_sf"/>
</dbReference>
<dbReference type="PANTHER" id="PTHR18895:SF74">
    <property type="entry name" value="MTRF1L RELEASE FACTOR GLUTAMINE METHYLTRANSFERASE"/>
    <property type="match status" value="1"/>
</dbReference>
<protein>
    <recommendedName>
        <fullName evidence="5">Release factor glutamine methyltransferase</fullName>
        <shortName evidence="5">RF MTase</shortName>
        <ecNumber evidence="5">2.1.1.297</ecNumber>
    </recommendedName>
    <alternativeName>
        <fullName evidence="5">N5-glutamine methyltransferase PrmC</fullName>
    </alternativeName>
    <alternativeName>
        <fullName evidence="5">Protein-(glutamine-N5) MTase PrmC</fullName>
    </alternativeName>
    <alternativeName>
        <fullName evidence="5">Protein-glutamine N-methyltransferase PrmC</fullName>
    </alternativeName>
</protein>
<sequence>MNIADALRWARVALSEGESPQADTEVLLAWVLGRNRAYLRAFDDLQLSDTQWSQYQTAVERRQCGEPVAYIMGVREFWSLPLSVEPSTLIPRPDTETLVEVALSQLTAAHARALDLGTGTGAIALALASERPGWQVTGVDRLPEAVALARRNAMSLKLNVTFLLSHWYAQVSGTFDLIVSNPPYIDSNDPHLLQGDVRFEPHSALVAADQGLADIASIVDQAPVYLTDGGWILLEHGWQQAESVQLLLRQKGFSSVQSWQDLGGNDRVTGGRWCGEQSVVAGAGSS</sequence>
<evidence type="ECO:0000313" key="8">
    <source>
        <dbReference type="EMBL" id="PPC74932.1"/>
    </source>
</evidence>
<feature type="binding site" evidence="5">
    <location>
        <position position="167"/>
    </location>
    <ligand>
        <name>S-adenosyl-L-methionine</name>
        <dbReference type="ChEBI" id="CHEBI:59789"/>
    </ligand>
</feature>
<dbReference type="FunFam" id="1.10.8.10:FF:000032">
    <property type="entry name" value="Release factor glutamine methyltransferase"/>
    <property type="match status" value="1"/>
</dbReference>
<comment type="caution">
    <text evidence="8">The sequence shown here is derived from an EMBL/GenBank/DDBJ whole genome shotgun (WGS) entry which is preliminary data.</text>
</comment>
<dbReference type="PROSITE" id="PS00092">
    <property type="entry name" value="N6_MTASE"/>
    <property type="match status" value="1"/>
</dbReference>
<evidence type="ECO:0000256" key="3">
    <source>
        <dbReference type="ARBA" id="ARBA00022691"/>
    </source>
</evidence>
<proteinExistence type="inferred from homology"/>
<dbReference type="InterPro" id="IPR002052">
    <property type="entry name" value="DNA_methylase_N6_adenine_CS"/>
</dbReference>
<dbReference type="GO" id="GO:0102559">
    <property type="term" value="F:peptide chain release factor N(5)-glutamine methyltransferase activity"/>
    <property type="evidence" value="ECO:0007669"/>
    <property type="project" value="UniProtKB-EC"/>
</dbReference>
<feature type="binding site" evidence="5">
    <location>
        <begin position="181"/>
        <end position="184"/>
    </location>
    <ligand>
        <name>substrate</name>
    </ligand>
</feature>
<keyword evidence="1 5" id="KW-0489">Methyltransferase</keyword>
<dbReference type="InterPro" id="IPR040758">
    <property type="entry name" value="PrmC_N"/>
</dbReference>
<dbReference type="InterPro" id="IPR007848">
    <property type="entry name" value="Small_mtfrase_dom"/>
</dbReference>
<evidence type="ECO:0000313" key="9">
    <source>
        <dbReference type="Proteomes" id="UP000238196"/>
    </source>
</evidence>
<keyword evidence="3 5" id="KW-0949">S-adenosyl-L-methionine</keyword>
<feature type="binding site" evidence="5">
    <location>
        <position position="140"/>
    </location>
    <ligand>
        <name>S-adenosyl-L-methionine</name>
        <dbReference type="ChEBI" id="CHEBI:59789"/>
    </ligand>
</feature>
<dbReference type="GO" id="GO:0032259">
    <property type="term" value="P:methylation"/>
    <property type="evidence" value="ECO:0007669"/>
    <property type="project" value="UniProtKB-KW"/>
</dbReference>
<dbReference type="EC" id="2.1.1.297" evidence="5"/>